<evidence type="ECO:0000256" key="6">
    <source>
        <dbReference type="ARBA" id="ARBA00023141"/>
    </source>
</evidence>
<dbReference type="PANTHER" id="PTHR21225:SF12">
    <property type="entry name" value="PHOSPHO-2-DEHYDRO-3-DEOXYHEPTONATE ALDOLASE, TYROSINE-INHIBITED"/>
    <property type="match status" value="1"/>
</dbReference>
<dbReference type="NCBIfam" id="NF009395">
    <property type="entry name" value="PRK12755.1"/>
    <property type="match status" value="1"/>
</dbReference>
<dbReference type="PIRSF" id="PIRSF001361">
    <property type="entry name" value="DAHP_synthase"/>
    <property type="match status" value="1"/>
</dbReference>
<comment type="catalytic activity">
    <reaction evidence="7 8">
        <text>D-erythrose 4-phosphate + phosphoenolpyruvate + H2O = 7-phospho-2-dehydro-3-deoxy-D-arabino-heptonate + phosphate</text>
        <dbReference type="Rhea" id="RHEA:14717"/>
        <dbReference type="ChEBI" id="CHEBI:15377"/>
        <dbReference type="ChEBI" id="CHEBI:16897"/>
        <dbReference type="ChEBI" id="CHEBI:43474"/>
        <dbReference type="ChEBI" id="CHEBI:58394"/>
        <dbReference type="ChEBI" id="CHEBI:58702"/>
        <dbReference type="EC" id="2.5.1.54"/>
    </reaction>
</comment>
<feature type="domain" description="DAHP synthetase I/KDSA" evidence="9">
    <location>
        <begin position="63"/>
        <end position="354"/>
    </location>
</feature>
<evidence type="ECO:0000313" key="13">
    <source>
        <dbReference type="Proteomes" id="UP000077748"/>
    </source>
</evidence>
<dbReference type="AlphaFoldDB" id="A0A1A9K7U5"/>
<keyword evidence="4 8" id="KW-0028">Amino-acid biosynthesis</keyword>
<evidence type="ECO:0000313" key="14">
    <source>
        <dbReference type="Proteomes" id="UP000183385"/>
    </source>
</evidence>
<proteinExistence type="inferred from homology"/>
<dbReference type="Proteomes" id="UP000077748">
    <property type="component" value="Chromosome"/>
</dbReference>
<dbReference type="GO" id="GO:0009073">
    <property type="term" value="P:aromatic amino acid family biosynthetic process"/>
    <property type="evidence" value="ECO:0007669"/>
    <property type="project" value="UniProtKB-KW"/>
</dbReference>
<dbReference type="InterPro" id="IPR013785">
    <property type="entry name" value="Aldolase_TIM"/>
</dbReference>
<keyword evidence="6 8" id="KW-0057">Aromatic amino acid biosynthesis</keyword>
<evidence type="ECO:0000256" key="1">
    <source>
        <dbReference type="ARBA" id="ARBA00003726"/>
    </source>
</evidence>
<dbReference type="EMBL" id="CP015878">
    <property type="protein sequence ID" value="ANI13180.1"/>
    <property type="molecule type" value="Genomic_DNA"/>
</dbReference>
<dbReference type="GO" id="GO:0009423">
    <property type="term" value="P:chorismate biosynthetic process"/>
    <property type="evidence" value="ECO:0007669"/>
    <property type="project" value="UniProtKB-UniPathway"/>
</dbReference>
<evidence type="ECO:0000313" key="11">
    <source>
        <dbReference type="EMBL" id="MDF3841817.1"/>
    </source>
</evidence>
<keyword evidence="14" id="KW-1185">Reference proteome</keyword>
<dbReference type="EMBL" id="JARJLR010000171">
    <property type="protein sequence ID" value="MDF3841817.1"/>
    <property type="molecule type" value="Genomic_DNA"/>
</dbReference>
<dbReference type="Pfam" id="PF00793">
    <property type="entry name" value="DAHP_synth_1"/>
    <property type="match status" value="1"/>
</dbReference>
<sequence>MNSSVSALIRNDLPQSAEVLELPRPSARRREQPLPSPAELRQRLPLSAALAERVQHDRQAIRAILDGRDPRLLVVVGPCSLHDADSALDYAERLAALAPEVSDQLLLVMRAYVEKPRTTVGWKGLVYDPRLDGSGDMAEGLALSRRLMLDMLERGLPVATELLQPLVAGYLDDLLGWAAIGARTSESQVHREMVSGLDLPVGFKNGTDGSLGIACDAMRSAAHPHQHFGIDGLGRPALVQTLGNPDTHLVLRGGHGGPNYDVASVRAAREGLEKQGIPARIMVDCSHANSAKDPLRQPAVLASVLDQRLGGDASLRGVMLESHLFDGCQPLKGELRYGVSITDGCLGWSGTEALLLDAAGRLRRG</sequence>
<dbReference type="Gene3D" id="3.20.20.70">
    <property type="entry name" value="Aldolase class I"/>
    <property type="match status" value="1"/>
</dbReference>
<evidence type="ECO:0000256" key="8">
    <source>
        <dbReference type="PIRNR" id="PIRNR001361"/>
    </source>
</evidence>
<evidence type="ECO:0000313" key="10">
    <source>
        <dbReference type="EMBL" id="ANI13180.1"/>
    </source>
</evidence>
<dbReference type="InterPro" id="IPR006218">
    <property type="entry name" value="DAHP1/KDSA"/>
</dbReference>
<evidence type="ECO:0000259" key="9">
    <source>
        <dbReference type="Pfam" id="PF00793"/>
    </source>
</evidence>
<dbReference type="Proteomes" id="UP001220662">
    <property type="component" value="Unassembled WGS sequence"/>
</dbReference>
<reference evidence="12 14" key="2">
    <citation type="submission" date="2016-10" db="EMBL/GenBank/DDBJ databases">
        <authorList>
            <person name="Varghese N."/>
            <person name="Submissions S."/>
        </authorList>
    </citation>
    <scope>NUCLEOTIDE SEQUENCE [LARGE SCALE GENOMIC DNA]</scope>
    <source>
        <strain evidence="12 14">LMG 18378</strain>
    </source>
</reference>
<evidence type="ECO:0000256" key="5">
    <source>
        <dbReference type="ARBA" id="ARBA00022679"/>
    </source>
</evidence>
<evidence type="ECO:0000256" key="4">
    <source>
        <dbReference type="ARBA" id="ARBA00022605"/>
    </source>
</evidence>
<comment type="function">
    <text evidence="1 8">Stereospecific condensation of phosphoenolpyruvate (PEP) and D-erythrose-4-phosphate (E4P) giving rise to 3-deoxy-D-arabino-heptulosonate-7-phosphate (DAHP).</text>
</comment>
<dbReference type="PANTHER" id="PTHR21225">
    <property type="entry name" value="PHOSPHO-2-DEHYDRO-3-DEOXYHEPTONATE ALDOLASE DAHP SYNTHETASE"/>
    <property type="match status" value="1"/>
</dbReference>
<dbReference type="EC" id="2.5.1.54" evidence="8"/>
<comment type="pathway">
    <text evidence="2 8">Metabolic intermediate biosynthesis; chorismate biosynthesis; chorismate from D-erythrose 4-phosphate and phosphoenolpyruvate: step 1/7.</text>
</comment>
<dbReference type="RefSeq" id="WP_058488437.1">
    <property type="nucleotide sequence ID" value="NZ_CP015878.1"/>
</dbReference>
<evidence type="ECO:0000256" key="2">
    <source>
        <dbReference type="ARBA" id="ARBA00004688"/>
    </source>
</evidence>
<name>A0A1A9K7U5_9PSED</name>
<evidence type="ECO:0000256" key="3">
    <source>
        <dbReference type="ARBA" id="ARBA00007985"/>
    </source>
</evidence>
<keyword evidence="5 8" id="KW-0808">Transferase</keyword>
<dbReference type="InterPro" id="IPR006219">
    <property type="entry name" value="DAHP_synth_1"/>
</dbReference>
<accession>A0A1A9K7U5</accession>
<gene>
    <name evidence="10" type="ORF">A9C11_03930</name>
    <name evidence="11" type="ORF">P3W55_08835</name>
    <name evidence="12" type="ORF">SAMN05216577_120124</name>
</gene>
<dbReference type="NCBIfam" id="TIGR00034">
    <property type="entry name" value="aroFGH"/>
    <property type="match status" value="1"/>
</dbReference>
<evidence type="ECO:0000313" key="12">
    <source>
        <dbReference type="EMBL" id="SFD24653.1"/>
    </source>
</evidence>
<dbReference type="GO" id="GO:0008652">
    <property type="term" value="P:amino acid biosynthetic process"/>
    <property type="evidence" value="ECO:0007669"/>
    <property type="project" value="UniProtKB-KW"/>
</dbReference>
<dbReference type="SUPFAM" id="SSF51569">
    <property type="entry name" value="Aldolase"/>
    <property type="match status" value="1"/>
</dbReference>
<evidence type="ECO:0000256" key="7">
    <source>
        <dbReference type="ARBA" id="ARBA00047508"/>
    </source>
</evidence>
<dbReference type="UniPathway" id="UPA00053">
    <property type="reaction ID" value="UER00084"/>
</dbReference>
<protein>
    <recommendedName>
        <fullName evidence="8">Phospho-2-dehydro-3-deoxyheptonate aldolase</fullName>
        <ecNumber evidence="8">2.5.1.54</ecNumber>
    </recommendedName>
</protein>
<organism evidence="10 13">
    <name type="scientific">Pseudomonas citronellolis</name>
    <dbReference type="NCBI Taxonomy" id="53408"/>
    <lineage>
        <taxon>Bacteria</taxon>
        <taxon>Pseudomonadati</taxon>
        <taxon>Pseudomonadota</taxon>
        <taxon>Gammaproteobacteria</taxon>
        <taxon>Pseudomonadales</taxon>
        <taxon>Pseudomonadaceae</taxon>
        <taxon>Pseudomonas</taxon>
    </lineage>
</organism>
<comment type="similarity">
    <text evidence="3 8">Belongs to the class-I DAHP synthase family.</text>
</comment>
<dbReference type="GO" id="GO:0005737">
    <property type="term" value="C:cytoplasm"/>
    <property type="evidence" value="ECO:0007669"/>
    <property type="project" value="TreeGrafter"/>
</dbReference>
<reference evidence="11" key="3">
    <citation type="submission" date="2023-03" db="EMBL/GenBank/DDBJ databases">
        <title>Draft assemblies of triclosan tolerant bacteria isolated from returned activated sludge.</title>
        <authorList>
            <person name="Van Hamelsveld S."/>
        </authorList>
    </citation>
    <scope>NUCLEOTIDE SEQUENCE</scope>
    <source>
        <strain evidence="11">GW210015_S63</strain>
    </source>
</reference>
<reference evidence="10 13" key="1">
    <citation type="submission" date="2016-05" db="EMBL/GenBank/DDBJ databases">
        <title>Genome Sequence of Pseudomonas citronellolis Strain SJTE-3, an Estrogens and Persistent Organic Pollutants degradation strain.</title>
        <authorList>
            <person name="Liang R."/>
        </authorList>
    </citation>
    <scope>NUCLEOTIDE SEQUENCE [LARGE SCALE GENOMIC DNA]</scope>
    <source>
        <strain evidence="10 13">SJTE-3</strain>
    </source>
</reference>
<dbReference type="Proteomes" id="UP000183385">
    <property type="component" value="Unassembled WGS sequence"/>
</dbReference>
<dbReference type="EMBL" id="FOLS01000020">
    <property type="protein sequence ID" value="SFD24653.1"/>
    <property type="molecule type" value="Genomic_DNA"/>
</dbReference>
<dbReference type="GO" id="GO:0003849">
    <property type="term" value="F:3-deoxy-7-phosphoheptulonate synthase activity"/>
    <property type="evidence" value="ECO:0007669"/>
    <property type="project" value="UniProtKB-EC"/>
</dbReference>